<dbReference type="AlphaFoldDB" id="A0A2G6KKG9"/>
<proteinExistence type="inferred from homology"/>
<dbReference type="SUPFAM" id="SSF54593">
    <property type="entry name" value="Glyoxalase/Bleomycin resistance protein/Dihydroxybiphenyl dioxygenase"/>
    <property type="match status" value="1"/>
</dbReference>
<dbReference type="PANTHER" id="PTHR43673:SF10">
    <property type="entry name" value="NADH DEHYDROGENASE_NAD(P)H NITROREDUCTASE XCC3605-RELATED"/>
    <property type="match status" value="1"/>
</dbReference>
<dbReference type="CDD" id="cd06587">
    <property type="entry name" value="VOC"/>
    <property type="match status" value="1"/>
</dbReference>
<evidence type="ECO:0000256" key="2">
    <source>
        <dbReference type="ARBA" id="ARBA00023002"/>
    </source>
</evidence>
<dbReference type="Proteomes" id="UP000230821">
    <property type="component" value="Unassembled WGS sequence"/>
</dbReference>
<gene>
    <name evidence="4" type="ORF">CSA56_01345</name>
</gene>
<dbReference type="Gene3D" id="3.40.109.10">
    <property type="entry name" value="NADH Oxidase"/>
    <property type="match status" value="1"/>
</dbReference>
<dbReference type="EMBL" id="PDSK01000024">
    <property type="protein sequence ID" value="PIE36153.1"/>
    <property type="molecule type" value="Genomic_DNA"/>
</dbReference>
<evidence type="ECO:0000256" key="1">
    <source>
        <dbReference type="ARBA" id="ARBA00007118"/>
    </source>
</evidence>
<feature type="domain" description="Nitroreductase" evidence="3">
    <location>
        <begin position="186"/>
        <end position="258"/>
    </location>
</feature>
<comment type="caution">
    <text evidence="4">The sequence shown here is derived from an EMBL/GenBank/DDBJ whole genome shotgun (WGS) entry which is preliminary data.</text>
</comment>
<dbReference type="InterPro" id="IPR029068">
    <property type="entry name" value="Glyas_Bleomycin-R_OHBP_Dase"/>
</dbReference>
<dbReference type="InterPro" id="IPR000415">
    <property type="entry name" value="Nitroreductase-like"/>
</dbReference>
<keyword evidence="2" id="KW-0560">Oxidoreductase</keyword>
<dbReference type="CDD" id="cd02062">
    <property type="entry name" value="Nitro_FMN_reductase"/>
    <property type="match status" value="1"/>
</dbReference>
<feature type="domain" description="Nitroreductase" evidence="3">
    <location>
        <begin position="124"/>
        <end position="178"/>
    </location>
</feature>
<accession>A0A2G6KKG9</accession>
<evidence type="ECO:0000259" key="3">
    <source>
        <dbReference type="Pfam" id="PF00881"/>
    </source>
</evidence>
<comment type="similarity">
    <text evidence="1">Belongs to the nitroreductase family.</text>
</comment>
<dbReference type="PANTHER" id="PTHR43673">
    <property type="entry name" value="NAD(P)H NITROREDUCTASE YDGI-RELATED"/>
    <property type="match status" value="1"/>
</dbReference>
<dbReference type="InterPro" id="IPR029479">
    <property type="entry name" value="Nitroreductase"/>
</dbReference>
<dbReference type="Pfam" id="PF00881">
    <property type="entry name" value="Nitroreductase"/>
    <property type="match status" value="2"/>
</dbReference>
<organism evidence="4 5">
    <name type="scientific">candidate division KSB3 bacterium</name>
    <dbReference type="NCBI Taxonomy" id="2044937"/>
    <lineage>
        <taxon>Bacteria</taxon>
        <taxon>candidate division KSB3</taxon>
    </lineage>
</organism>
<evidence type="ECO:0000313" key="4">
    <source>
        <dbReference type="EMBL" id="PIE36153.1"/>
    </source>
</evidence>
<sequence length="277" mass="31372">MAGIIFFRTRDLKQIQDFYTSQLGMIVWLEQAECVILKQGNLLVGFCQGEEAETNGMITLFYETPSEVDDMYRAMQSRATGKPVINERYNIYQFFARDPEGRALEFQAFLLSVAPYLAGDDLLLTRRSIRQFKETPVADELLQQLFDLCRYAPSARNSQPCYFVQTNNRDILKRLAELRGKSSSPIARAPMAVAICADPDISNRFVQDGCIAAYHFMLAGKLLGLGTCWIADMDRETAKEALDIPQHHYIATVTPLGYPAAHPVISTRHETKVNMKR</sequence>
<dbReference type="GO" id="GO:0016491">
    <property type="term" value="F:oxidoreductase activity"/>
    <property type="evidence" value="ECO:0007669"/>
    <property type="project" value="UniProtKB-KW"/>
</dbReference>
<reference evidence="4 5" key="1">
    <citation type="submission" date="2017-10" db="EMBL/GenBank/DDBJ databases">
        <title>Novel microbial diversity and functional potential in the marine mammal oral microbiome.</title>
        <authorList>
            <person name="Dudek N.K."/>
            <person name="Sun C.L."/>
            <person name="Burstein D."/>
            <person name="Kantor R.S."/>
            <person name="Aliaga Goltsman D.S."/>
            <person name="Bik E.M."/>
            <person name="Thomas B.C."/>
            <person name="Banfield J.F."/>
            <person name="Relman D.A."/>
        </authorList>
    </citation>
    <scope>NUCLEOTIDE SEQUENCE [LARGE SCALE GENOMIC DNA]</scope>
    <source>
        <strain evidence="4">DOLJORAL78_47_16</strain>
    </source>
</reference>
<dbReference type="Gene3D" id="3.10.180.10">
    <property type="entry name" value="2,3-Dihydroxybiphenyl 1,2-Dioxygenase, domain 1"/>
    <property type="match status" value="1"/>
</dbReference>
<protein>
    <submittedName>
        <fullName evidence="4">Nitroreductase</fullName>
    </submittedName>
</protein>
<evidence type="ECO:0000313" key="5">
    <source>
        <dbReference type="Proteomes" id="UP000230821"/>
    </source>
</evidence>
<name>A0A2G6KKG9_9BACT</name>
<dbReference type="SUPFAM" id="SSF55469">
    <property type="entry name" value="FMN-dependent nitroreductase-like"/>
    <property type="match status" value="1"/>
</dbReference>